<dbReference type="STRING" id="100816.A0A175VT86"/>
<gene>
    <name evidence="4" type="ORF">MMYC01_200462</name>
    <name evidence="3" type="ORF">MMYC01_208602</name>
</gene>
<feature type="region of interest" description="Disordered" evidence="1">
    <location>
        <begin position="1"/>
        <end position="39"/>
    </location>
</feature>
<evidence type="ECO:0000313" key="3">
    <source>
        <dbReference type="EMBL" id="KXX74455.1"/>
    </source>
</evidence>
<name>A0A175VT86_9PEZI</name>
<organism evidence="3 5">
    <name type="scientific">Madurella mycetomatis</name>
    <dbReference type="NCBI Taxonomy" id="100816"/>
    <lineage>
        <taxon>Eukaryota</taxon>
        <taxon>Fungi</taxon>
        <taxon>Dikarya</taxon>
        <taxon>Ascomycota</taxon>
        <taxon>Pezizomycotina</taxon>
        <taxon>Sordariomycetes</taxon>
        <taxon>Sordariomycetidae</taxon>
        <taxon>Sordariales</taxon>
        <taxon>Sordariales incertae sedis</taxon>
        <taxon>Madurella</taxon>
    </lineage>
</organism>
<dbReference type="Proteomes" id="UP000078237">
    <property type="component" value="Unassembled WGS sequence"/>
</dbReference>
<dbReference type="InterPro" id="IPR022190">
    <property type="entry name" value="DUF3716"/>
</dbReference>
<comment type="caution">
    <text evidence="3">The sequence shown here is derived from an EMBL/GenBank/DDBJ whole genome shotgun (WGS) entry which is preliminary data.</text>
</comment>
<reference evidence="3" key="2">
    <citation type="submission" date="2015-06" db="EMBL/GenBank/DDBJ databases">
        <authorList>
            <person name="Hoefler B.C."/>
            <person name="Straight P.D."/>
        </authorList>
    </citation>
    <scope>NUCLEOTIDE SEQUENCE [LARGE SCALE GENOMIC DNA]</scope>
    <source>
        <strain evidence="3">Mm55</strain>
    </source>
</reference>
<dbReference type="VEuPathDB" id="FungiDB:MMYC01_200462"/>
<dbReference type="VEuPathDB" id="FungiDB:MMYC01_208602"/>
<accession>A0A175VT86</accession>
<evidence type="ECO:0000313" key="5">
    <source>
        <dbReference type="Proteomes" id="UP000078237"/>
    </source>
</evidence>
<dbReference type="OrthoDB" id="3545073at2759"/>
<dbReference type="InterPro" id="IPR013087">
    <property type="entry name" value="Znf_C2H2_type"/>
</dbReference>
<sequence length="702" mass="75659">MVADELASSSDDDGESTRSDILSAPDVSAGGQPYGQHALHMANSDRPYNMYPSDESGKLAALHGALIPDGYKHDTTLPDRPWICPVRSCRRLFKSTLDLGNHFRGRHRGCCLNDNLDGTFSITRTNDNNGPAIVVSRSSRDFEEIAEPLRPTYPIANSKHIVWVKVGKDIELLSSKDDAYPVADDGVTQASARVDTIPDVKAVGSDVGIDMASADRRYGEWWDSNGKLVNMSGALLPEGYQFDATFPDRPWICPIRTCRAACKVRYGLGWHFTNCHRTDSLNDNGDGTFSVVGSHRGSAARVVSRNPLDPSEPPMAKPCLPGDAWERAAQLKKASMKPPSAVHSTSSTVAGGSNDPWKHICSQVEGQLPNPDTPGLKPLLNLPRVRDLVTTQALTTDLLPKQIAGLIIQVTGEESPKPCSECRRHKGPFATCVRSTAEVGHLTAGFLGTSCRACASCLYRKNSSACSLRSLSSLGFMPPPPKPALDSSFPWLSDTADAAGEDLFGRRRSARLSLANTHEDGDEGDGESLAGALADQRPRRIVTSKTRVPARSRNGSGTNSYSLRASRVALGIGNNIPAETDLQMENWEADDGRVTPIGNRHSEPLAFSSSYLAANQSVQVSNAIALLTVTISSGGVHRFHADSTKTRICSVMSGKLKIQVGDEPEFIIGSHGIFKISPGVSCSVVNRYYFDVVLHVTSLVEA</sequence>
<dbReference type="EMBL" id="LCTW02000351">
    <property type="protein sequence ID" value="KXX74455.1"/>
    <property type="molecule type" value="Genomic_DNA"/>
</dbReference>
<dbReference type="Pfam" id="PF12511">
    <property type="entry name" value="DUF3716"/>
    <property type="match status" value="1"/>
</dbReference>
<evidence type="ECO:0000259" key="2">
    <source>
        <dbReference type="PROSITE" id="PS00028"/>
    </source>
</evidence>
<reference evidence="3 5" key="3">
    <citation type="submission" date="2016-01" db="EMBL/GenBank/DDBJ databases">
        <title>Madurella mycetomatis genome sequencing.</title>
        <authorList>
            <person name="Van De Sande W."/>
        </authorList>
    </citation>
    <scope>NUCLEOTIDE SEQUENCE [LARGE SCALE GENOMIC DNA]</scope>
    <source>
        <strain evidence="5">mm55</strain>
        <strain evidence="3">Mm55</strain>
    </source>
</reference>
<dbReference type="EMBL" id="LCTW02000004">
    <property type="protein sequence ID" value="KXX83069.1"/>
    <property type="molecule type" value="Genomic_DNA"/>
</dbReference>
<dbReference type="SMART" id="SM00355">
    <property type="entry name" value="ZnF_C2H2"/>
    <property type="match status" value="2"/>
</dbReference>
<dbReference type="PROSITE" id="PS00028">
    <property type="entry name" value="ZINC_FINGER_C2H2_1"/>
    <property type="match status" value="1"/>
</dbReference>
<protein>
    <submittedName>
        <fullName evidence="3">Transcription factor SFP1</fullName>
    </submittedName>
</protein>
<evidence type="ECO:0000313" key="4">
    <source>
        <dbReference type="EMBL" id="KXX83069.1"/>
    </source>
</evidence>
<feature type="domain" description="C2H2-type" evidence="2">
    <location>
        <begin position="84"/>
        <end position="107"/>
    </location>
</feature>
<keyword evidence="5" id="KW-1185">Reference proteome</keyword>
<feature type="region of interest" description="Disordered" evidence="1">
    <location>
        <begin position="515"/>
        <end position="559"/>
    </location>
</feature>
<proteinExistence type="predicted"/>
<dbReference type="AlphaFoldDB" id="A0A175VT86"/>
<evidence type="ECO:0000256" key="1">
    <source>
        <dbReference type="SAM" id="MobiDB-lite"/>
    </source>
</evidence>
<reference evidence="5" key="1">
    <citation type="submission" date="2015-06" db="EMBL/GenBank/DDBJ databases">
        <authorList>
            <person name="van de Sande W.W.J."/>
        </authorList>
    </citation>
    <scope>NUCLEOTIDE SEQUENCE [LARGE SCALE GENOMIC DNA]</scope>
    <source>
        <strain evidence="5">mm55</strain>
    </source>
</reference>